<evidence type="ECO:0000313" key="3">
    <source>
        <dbReference type="Proteomes" id="UP001165653"/>
    </source>
</evidence>
<accession>A0ABT3G3U8</accession>
<evidence type="ECO:0000313" key="2">
    <source>
        <dbReference type="EMBL" id="MCW1914508.1"/>
    </source>
</evidence>
<name>A0ABT3G3U8_9BACT</name>
<dbReference type="InterPro" id="IPR018247">
    <property type="entry name" value="EF_Hand_1_Ca_BS"/>
</dbReference>
<gene>
    <name evidence="2" type="ORF">OJ996_13045</name>
</gene>
<dbReference type="NCBIfam" id="TIGR02601">
    <property type="entry name" value="autotrns_rpt"/>
    <property type="match status" value="2"/>
</dbReference>
<evidence type="ECO:0000256" key="1">
    <source>
        <dbReference type="ARBA" id="ARBA00022729"/>
    </source>
</evidence>
<sequence length="1737" mass="169740">MTATASILPSPAANLYWDTNGATAASGNAAAGTWDSGTNWSTDAGGAIATVGWTDGSSAVFSAGTDGTTTKAVTIGGTVATPSILLEEVGLVNLTGGSINISGGSVFNTSALGAATNRSLTWTSTVTGTGNLTLAVNGDTSAGGGGSNTVFALTGTNDFTGDVTITSGVVTAGSSLGNAANKVILNGGGLVDNNTNIAFARNLEIGTNGGTIRNYGATANFRLQGTLSGSGTLSRTDGGTTILTGSGTGFTGALNLLRGTTQIGDGTQTSNLVANTSGVTLGDASGAGTIRYNLDSSFTLATPVTFANSGSTFVWQGKDAGDVLTVNSALGPNATTGSIRVNSGTLSAAAGANIKALNLQLACTPSNSATAEQGVLAIGSGASLTTRFFDIGQGTNNSGKVEQSGGTVTIEAGGTGFRLGHWTNGASPGNVYNLTGGTLDASVTTVNVGWDGAAVMTVGGGAGTATLKAGAVQLDASGSSPTLNNTLTLANNGLIEVSGNVAGASVDDKLILSGGTMRATGNGTWSAAAETLAATSSIYDIPSGRTVTASGAISGAGTLNVNVAANSALTLSSAISGSTALNLSIPADASVTASGAITTSGDIAVTGAGTLSVTGQANTFTGSFTQTGGRLIGNGKVTGTPTINATISPGTTATPTGILDFGNAGTTSTLNGTMMLDLKAEGDPLTSDLISVYENVAFGANALIQPVFTATPLEASHLLVSYFGTRTGTPVLDPNLKVRGMSFALDTTVDNEVRLNVTGTATPGNLTWAGDGTGNNWNVDSAATWGGAQKFFQYDSVTFDDSGNNAANINISGTFATGAITVSGTKAYTFAGSGSIIGSPTLTKDSTGDLTILNDNKFGTVNLNAGKLIVGNGGTTGSIGETGPITVAADTTLEFNRSNNFTYSRPASAGSTGTLVKKGTGVMTLGSGSSLLPTNLVIDGGTVIAQGGGFNANRMEGAGQVTVNAGATLLIPGGSAHAFGGNNATFTEAFTINGGTMTLNQEQYFNNLTLNGATVNGTSDIRSSAASNWLVTGTAPSTMTVTVTNQNATNWNIEDVTTSAAVDMLVSSNVTGGGATNKAGIGTLRFTGANSYTGATNINAGTLQAGSDRALGFGNALGAASVAGTTVAAGATLDIAGVTVNEVVTLNNGGTLTNSNLTTTGTLSNGLAGVRVVDAGTGYTANPTIAFAGGGGTGATATAVQTGGALSSITTTAAGTGYTTAPTVTVTGAGTGATASATISQLVVTGAGNQIGGAGNLSIPAIMAGAGSYTKVGAGSLTIPTGGSTLAGNIAIDGGTVTMTASGNGTTLTSGLGALNGTRMITLNTGGTLAFGINNILGNGAVALANLPSITVNAGATLTTNNYNVTGPLFLNGGTVTDSRTTAPGGYQGLEIKGTVTAGGTTPSLITAAGNFGHHLVGTIAFDVADVTGTAAADLTVATRLLNSSADNASAVANLTKTGSGTLVLNAANGYTGTTTVTGGTLSGTGSVAGPLTVDATGTIAPGASAGNFGAGSTTLAGTYACEIDGANEDTLVVTGDLNLTGGTLNVSVLNAPALPNHVIASYTGTRTGNFATVTGLPSGYSVVYNDAAKQVLLSNGAGDAFGSWTSANGISGAGGNVDSDGDGIVNGIEFVLGGDPSGPNSNSAALLPTITMDATYMNFTFRRTDESLAYNPRVQYGTGLSAWTNAVAGQPVATPVLIVTDNDFYAAGIDRVTVRIPRALAAPGTKLFGRLTVDIP</sequence>
<dbReference type="InterPro" id="IPR011050">
    <property type="entry name" value="Pectin_lyase_fold/virulence"/>
</dbReference>
<keyword evidence="3" id="KW-1185">Reference proteome</keyword>
<dbReference type="Gene3D" id="2.160.20.20">
    <property type="match status" value="1"/>
</dbReference>
<dbReference type="InterPro" id="IPR012332">
    <property type="entry name" value="Autotransporter_pectin_lyase_C"/>
</dbReference>
<keyword evidence="1" id="KW-0732">Signal</keyword>
<organism evidence="2 3">
    <name type="scientific">Luteolibacter rhizosphaerae</name>
    <dbReference type="NCBI Taxonomy" id="2989719"/>
    <lineage>
        <taxon>Bacteria</taxon>
        <taxon>Pseudomonadati</taxon>
        <taxon>Verrucomicrobiota</taxon>
        <taxon>Verrucomicrobiia</taxon>
        <taxon>Verrucomicrobiales</taxon>
        <taxon>Verrucomicrobiaceae</taxon>
        <taxon>Luteolibacter</taxon>
    </lineage>
</organism>
<dbReference type="PROSITE" id="PS00018">
    <property type="entry name" value="EF_HAND_1"/>
    <property type="match status" value="1"/>
</dbReference>
<comment type="caution">
    <text evidence="2">The sequence shown here is derived from an EMBL/GenBank/DDBJ whole genome shotgun (WGS) entry which is preliminary data.</text>
</comment>
<dbReference type="SUPFAM" id="SSF51126">
    <property type="entry name" value="Pectin lyase-like"/>
    <property type="match status" value="1"/>
</dbReference>
<dbReference type="Pfam" id="PF12951">
    <property type="entry name" value="PATR"/>
    <property type="match status" value="5"/>
</dbReference>
<protein>
    <submittedName>
        <fullName evidence="2">Autotransporter-associated beta strand repeat-containing protein</fullName>
    </submittedName>
</protein>
<proteinExistence type="predicted"/>
<dbReference type="InterPro" id="IPR013425">
    <property type="entry name" value="Autotrns_rpt"/>
</dbReference>
<dbReference type="EMBL" id="JAPDDR010000006">
    <property type="protein sequence ID" value="MCW1914508.1"/>
    <property type="molecule type" value="Genomic_DNA"/>
</dbReference>
<dbReference type="Proteomes" id="UP001165653">
    <property type="component" value="Unassembled WGS sequence"/>
</dbReference>
<dbReference type="RefSeq" id="WP_264514039.1">
    <property type="nucleotide sequence ID" value="NZ_JAPDDR010000006.1"/>
</dbReference>
<reference evidence="2" key="1">
    <citation type="submission" date="2022-10" db="EMBL/GenBank/DDBJ databases">
        <title>Luteolibacter sp. GHJ8, whole genome shotgun sequencing project.</title>
        <authorList>
            <person name="Zhao G."/>
            <person name="Shen L."/>
        </authorList>
    </citation>
    <scope>NUCLEOTIDE SEQUENCE</scope>
    <source>
        <strain evidence="2">GHJ8</strain>
    </source>
</reference>